<proteinExistence type="predicted"/>
<organism evidence="1 2">
    <name type="scientific">Caerostris extrusa</name>
    <name type="common">Bark spider</name>
    <name type="synonym">Caerostris bankana</name>
    <dbReference type="NCBI Taxonomy" id="172846"/>
    <lineage>
        <taxon>Eukaryota</taxon>
        <taxon>Metazoa</taxon>
        <taxon>Ecdysozoa</taxon>
        <taxon>Arthropoda</taxon>
        <taxon>Chelicerata</taxon>
        <taxon>Arachnida</taxon>
        <taxon>Araneae</taxon>
        <taxon>Araneomorphae</taxon>
        <taxon>Entelegynae</taxon>
        <taxon>Araneoidea</taxon>
        <taxon>Araneidae</taxon>
        <taxon>Caerostris</taxon>
    </lineage>
</organism>
<keyword evidence="2" id="KW-1185">Reference proteome</keyword>
<dbReference type="Proteomes" id="UP001054945">
    <property type="component" value="Unassembled WGS sequence"/>
</dbReference>
<reference evidence="1 2" key="1">
    <citation type="submission" date="2021-06" db="EMBL/GenBank/DDBJ databases">
        <title>Caerostris extrusa draft genome.</title>
        <authorList>
            <person name="Kono N."/>
            <person name="Arakawa K."/>
        </authorList>
    </citation>
    <scope>NUCLEOTIDE SEQUENCE [LARGE SCALE GENOMIC DNA]</scope>
</reference>
<evidence type="ECO:0000313" key="2">
    <source>
        <dbReference type="Proteomes" id="UP001054945"/>
    </source>
</evidence>
<dbReference type="AlphaFoldDB" id="A0AAV4Y4Y6"/>
<evidence type="ECO:0000313" key="1">
    <source>
        <dbReference type="EMBL" id="GIZ01026.1"/>
    </source>
</evidence>
<dbReference type="EMBL" id="BPLR01018617">
    <property type="protein sequence ID" value="GIZ01026.1"/>
    <property type="molecule type" value="Genomic_DNA"/>
</dbReference>
<protein>
    <submittedName>
        <fullName evidence="1">Uncharacterized protein</fullName>
    </submittedName>
</protein>
<comment type="caution">
    <text evidence="1">The sequence shown here is derived from an EMBL/GenBank/DDBJ whole genome shotgun (WGS) entry which is preliminary data.</text>
</comment>
<name>A0AAV4Y4Y6_CAEEX</name>
<sequence length="88" mass="9907">MPADQESTQFKNVTSTIASTQISKTMTSSISLTQIFKLMMSRIPSTQKAIQISENDMSNIPSTQKTLISLKMMCQVYHQLKSHSDFCK</sequence>
<gene>
    <name evidence="1" type="ORF">CEXT_379121</name>
</gene>
<accession>A0AAV4Y4Y6</accession>